<dbReference type="Gene3D" id="3.40.630.30">
    <property type="match status" value="1"/>
</dbReference>
<keyword evidence="2" id="KW-0012">Acyltransferase</keyword>
<protein>
    <submittedName>
        <fullName evidence="4">Ribosomal protein S18 acetylase RimI-like enzyme</fullName>
    </submittedName>
</protein>
<comment type="caution">
    <text evidence="4">The sequence shown here is derived from an EMBL/GenBank/DDBJ whole genome shotgun (WGS) entry which is preliminary data.</text>
</comment>
<dbReference type="PANTHER" id="PTHR43877:SF1">
    <property type="entry name" value="ACETYLTRANSFERASE"/>
    <property type="match status" value="1"/>
</dbReference>
<evidence type="ECO:0000256" key="2">
    <source>
        <dbReference type="ARBA" id="ARBA00023315"/>
    </source>
</evidence>
<keyword evidence="4" id="KW-0689">Ribosomal protein</keyword>
<keyword evidence="1" id="KW-0808">Transferase</keyword>
<evidence type="ECO:0000256" key="1">
    <source>
        <dbReference type="ARBA" id="ARBA00022679"/>
    </source>
</evidence>
<dbReference type="CDD" id="cd04301">
    <property type="entry name" value="NAT_SF"/>
    <property type="match status" value="1"/>
</dbReference>
<keyword evidence="5" id="KW-1185">Reference proteome</keyword>
<dbReference type="InterPro" id="IPR050832">
    <property type="entry name" value="Bact_Acetyltransf"/>
</dbReference>
<name>A0A7W5ZGY6_9BACT</name>
<proteinExistence type="predicted"/>
<dbReference type="PROSITE" id="PS51186">
    <property type="entry name" value="GNAT"/>
    <property type="match status" value="1"/>
</dbReference>
<dbReference type="PANTHER" id="PTHR43877">
    <property type="entry name" value="AMINOALKYLPHOSPHONATE N-ACETYLTRANSFERASE-RELATED-RELATED"/>
    <property type="match status" value="1"/>
</dbReference>
<dbReference type="InterPro" id="IPR000182">
    <property type="entry name" value="GNAT_dom"/>
</dbReference>
<sequence>MAHFRIATTNDIETIAHLHAASWKTTYRGMLSDDYLDNHVTADRIKVWTERIEQPAENQRIILCVDDQERAMGFVCAYGSSTDPFGTFIDNLHAAPELKGRGVGRKLMRKVYEWSLEVYHQPKLYLKVLEDNLPARGFYEKVGGTNQATLTEVMPGGSTVKACRFVWDTFEF</sequence>
<dbReference type="Proteomes" id="UP000541352">
    <property type="component" value="Unassembled WGS sequence"/>
</dbReference>
<dbReference type="GO" id="GO:0016747">
    <property type="term" value="F:acyltransferase activity, transferring groups other than amino-acyl groups"/>
    <property type="evidence" value="ECO:0007669"/>
    <property type="project" value="InterPro"/>
</dbReference>
<dbReference type="SUPFAM" id="SSF55729">
    <property type="entry name" value="Acyl-CoA N-acyltransferases (Nat)"/>
    <property type="match status" value="1"/>
</dbReference>
<evidence type="ECO:0000259" key="3">
    <source>
        <dbReference type="PROSITE" id="PS51186"/>
    </source>
</evidence>
<evidence type="ECO:0000313" key="4">
    <source>
        <dbReference type="EMBL" id="MBB3836380.1"/>
    </source>
</evidence>
<evidence type="ECO:0000313" key="5">
    <source>
        <dbReference type="Proteomes" id="UP000541352"/>
    </source>
</evidence>
<dbReference type="AlphaFoldDB" id="A0A7W5ZGY6"/>
<organism evidence="4 5">
    <name type="scientific">Runella defluvii</name>
    <dbReference type="NCBI Taxonomy" id="370973"/>
    <lineage>
        <taxon>Bacteria</taxon>
        <taxon>Pseudomonadati</taxon>
        <taxon>Bacteroidota</taxon>
        <taxon>Cytophagia</taxon>
        <taxon>Cytophagales</taxon>
        <taxon>Spirosomataceae</taxon>
        <taxon>Runella</taxon>
    </lineage>
</organism>
<keyword evidence="4" id="KW-0687">Ribonucleoprotein</keyword>
<dbReference type="GO" id="GO:0005840">
    <property type="term" value="C:ribosome"/>
    <property type="evidence" value="ECO:0007669"/>
    <property type="project" value="UniProtKB-KW"/>
</dbReference>
<feature type="domain" description="N-acetyltransferase" evidence="3">
    <location>
        <begin position="2"/>
        <end position="166"/>
    </location>
</feature>
<gene>
    <name evidence="4" type="ORF">FHS57_000362</name>
</gene>
<accession>A0A7W5ZGY6</accession>
<dbReference type="EMBL" id="JACIBY010000001">
    <property type="protein sequence ID" value="MBB3836380.1"/>
    <property type="molecule type" value="Genomic_DNA"/>
</dbReference>
<dbReference type="Pfam" id="PF00583">
    <property type="entry name" value="Acetyltransf_1"/>
    <property type="match status" value="1"/>
</dbReference>
<dbReference type="RefSeq" id="WP_183971142.1">
    <property type="nucleotide sequence ID" value="NZ_JACIBY010000001.1"/>
</dbReference>
<reference evidence="4 5" key="1">
    <citation type="submission" date="2020-08" db="EMBL/GenBank/DDBJ databases">
        <title>Genomic Encyclopedia of Type Strains, Phase IV (KMG-IV): sequencing the most valuable type-strain genomes for metagenomic binning, comparative biology and taxonomic classification.</title>
        <authorList>
            <person name="Goeker M."/>
        </authorList>
    </citation>
    <scope>NUCLEOTIDE SEQUENCE [LARGE SCALE GENOMIC DNA]</scope>
    <source>
        <strain evidence="4 5">DSM 17976</strain>
    </source>
</reference>
<dbReference type="InterPro" id="IPR016181">
    <property type="entry name" value="Acyl_CoA_acyltransferase"/>
</dbReference>